<evidence type="ECO:0000256" key="2">
    <source>
        <dbReference type="SAM" id="SignalP"/>
    </source>
</evidence>
<dbReference type="PROSITE" id="PS51212">
    <property type="entry name" value="WSC"/>
    <property type="match status" value="1"/>
</dbReference>
<evidence type="ECO:0000313" key="5">
    <source>
        <dbReference type="Proteomes" id="UP000024837"/>
    </source>
</evidence>
<evidence type="ECO:0000259" key="3">
    <source>
        <dbReference type="PROSITE" id="PS51212"/>
    </source>
</evidence>
<feature type="domain" description="WSC" evidence="3">
    <location>
        <begin position="928"/>
        <end position="1035"/>
    </location>
</feature>
<reference evidence="4 5" key="1">
    <citation type="submission" date="2013-05" db="EMBL/GenBank/DDBJ databases">
        <title>Drechslerella stenobrocha genome reveals carnivorous origination and mechanical trapping mechanism of predatory fungi.</title>
        <authorList>
            <person name="Liu X."/>
            <person name="Zhang W."/>
            <person name="Liu K."/>
        </authorList>
    </citation>
    <scope>NUCLEOTIDE SEQUENCE [LARGE SCALE GENOMIC DNA]</scope>
    <source>
        <strain evidence="4 5">248</strain>
    </source>
</reference>
<sequence>MVSLQRLLLLSTCLLASLVDAGGAPTDTHRDADEMQSSYLDNHNMDPNIVGSPAFGMLWLKNYLPGEKFFAKPLIFTSSKGLNGNKAAVIFCSTMNNIYIEDAKNGGNLQTIASRKLGAEFTQADADNCPDLGGPAGIIGTPVIDPVSEIMYLYSKSYADTSGATKGTVNGRYRFHAIDLNSPTLADLPGYPISIEGARADNDDGIHFLGGVHLQRPSCTAPLHCDKFNFTGAVIGINAAERRIVTYFSTEIRPWLLPGGLNDWSQSSGQGGIWMGGCSISSDSGSRIFFSTGNGKGKQAQKGQSLNGKAIKLATLGEAVVNLRLGSDGKAELQDWFQPYDYALFDNNDEDLGSAGVMLLDTATFKGTGVSKMAVTYGKNAYMYVLNADNLGGFGNGPGGGDGVLQTINTGASTFGGSGSYPLDGGYIYFVPSTTPIQAYKLGFKADGSPQFSFAGASLAKISGRIGPPTITSYKGRPGTGIVWVADNNAGLVAFKAVPENGVLVKLNTPSTGGLTKFQRPAFGDGTVYVTNNNGRVMCLGSPVNLPLNCTTADFGDVPFGTTKSATITCQTLTSLKVNHIVLSDAAYTASNDSLPTAQLASDAQFSFQVTWTSPLDSPGVRTATVTISVTPSVLNQYTGNIPVGLQGNAVSEGAFVTIYPVHYSFNPIIIGTPSEGEGQAGTFLIGNAGLETLRILGYYYSEDGDTYHNLTTNSTDPLYKIIGTGFNAESASLPAIGSTLAPGVQTTVSIRFYNVMGQSNDYGTALFVSTNGGVGRITLSGTASSTPIAEVAISTPEGFWNLDWRSTTDFHEVPAIPGEVEHRTMRVCNRGGSVLAVTKSKPISTPYFYADIETVFPEGQQIAPNECVYGNVTFTPGVSYINTQPTTVNGSFVLNFNDESWGGENFVNFQGTIMPRQDGPLNGLLALYQFAGCYKDSTCGPSGTSRCFNLIGGSNSNSASECIAKCIALGRPIAATQYTRECWCGLALPPRSAPSFVDIKGFGSTCNNVCPGDSITPLQFCGGTGQLMNVYYDVTKITISSALPSSTTQSTSSTSTSSQTSVATSSLTTTSDAGSTTTTTTTTTPVVVQPTIIVHNPGNANYVRIGCVNEPATGRALAQVLGGQATTMTVDRCLTFCDANATWFAKATSLSIAALGRGLISTSYGLSSLQPAAAPCHLRLQHLYPLSHRRLPQAHGYNICIRYLIDGCLKLIDDNDGRNNYDYNDGRNNYDYNDGRNNIKHHHHHLSNNLSHYYYNYNYYHYYYYIPNYFPYNLNYNYYHYYYYIPNYFPYNLNYNYYHYYYYIPNYFPYNLNYNYYHYYYYIPNYFPYNLNYNYYHYYYYIPNYFPYNLNYNYYHYYYYIPNYFPYNLNYNYYHYYYYIPNYFPYNLNYNYYHYYYYIPNYFPYNLNYNYYHYYYYIPNYFPYNLNYYHHHHHYYYYYYYNAYKHCSLRFKHYLRLEYYIILY</sequence>
<dbReference type="Pfam" id="PF01822">
    <property type="entry name" value="WSC"/>
    <property type="match status" value="1"/>
</dbReference>
<organism evidence="4 5">
    <name type="scientific">Drechslerella stenobrocha 248</name>
    <dbReference type="NCBI Taxonomy" id="1043628"/>
    <lineage>
        <taxon>Eukaryota</taxon>
        <taxon>Fungi</taxon>
        <taxon>Dikarya</taxon>
        <taxon>Ascomycota</taxon>
        <taxon>Pezizomycotina</taxon>
        <taxon>Orbiliomycetes</taxon>
        <taxon>Orbiliales</taxon>
        <taxon>Orbiliaceae</taxon>
        <taxon>Drechslerella</taxon>
    </lineage>
</organism>
<dbReference type="OrthoDB" id="5985073at2759"/>
<dbReference type="Proteomes" id="UP000024837">
    <property type="component" value="Unassembled WGS sequence"/>
</dbReference>
<dbReference type="EMBL" id="KI966443">
    <property type="protein sequence ID" value="EWC44404.1"/>
    <property type="molecule type" value="Genomic_DNA"/>
</dbReference>
<feature type="chain" id="PRO_5004893421" description="WSC domain-containing protein" evidence="2">
    <location>
        <begin position="24"/>
        <end position="1465"/>
    </location>
</feature>
<gene>
    <name evidence="4" type="ORF">DRE_01230</name>
</gene>
<proteinExistence type="predicted"/>
<keyword evidence="5" id="KW-1185">Reference proteome</keyword>
<protein>
    <recommendedName>
        <fullName evidence="3">WSC domain-containing protein</fullName>
    </recommendedName>
</protein>
<keyword evidence="2" id="KW-0732">Signal</keyword>
<feature type="signal peptide" evidence="2">
    <location>
        <begin position="1"/>
        <end position="23"/>
    </location>
</feature>
<accession>W7HMR7</accession>
<name>W7HMR7_9PEZI</name>
<dbReference type="InterPro" id="IPR002889">
    <property type="entry name" value="WSC_carb-bd"/>
</dbReference>
<evidence type="ECO:0000256" key="1">
    <source>
        <dbReference type="SAM" id="MobiDB-lite"/>
    </source>
</evidence>
<feature type="region of interest" description="Disordered" evidence="1">
    <location>
        <begin position="1045"/>
        <end position="1083"/>
    </location>
</feature>
<evidence type="ECO:0000313" key="4">
    <source>
        <dbReference type="EMBL" id="EWC44404.1"/>
    </source>
</evidence>
<dbReference type="HOGENOM" id="CLU_000702_0_0_1"/>